<organism evidence="2 3">
    <name type="scientific">Castilleja foliolosa</name>
    <dbReference type="NCBI Taxonomy" id="1961234"/>
    <lineage>
        <taxon>Eukaryota</taxon>
        <taxon>Viridiplantae</taxon>
        <taxon>Streptophyta</taxon>
        <taxon>Embryophyta</taxon>
        <taxon>Tracheophyta</taxon>
        <taxon>Spermatophyta</taxon>
        <taxon>Magnoliopsida</taxon>
        <taxon>eudicotyledons</taxon>
        <taxon>Gunneridae</taxon>
        <taxon>Pentapetalae</taxon>
        <taxon>asterids</taxon>
        <taxon>lamiids</taxon>
        <taxon>Lamiales</taxon>
        <taxon>Orobanchaceae</taxon>
        <taxon>Pedicularideae</taxon>
        <taxon>Castillejinae</taxon>
        <taxon>Castilleja</taxon>
    </lineage>
</organism>
<feature type="compositionally biased region" description="Acidic residues" evidence="1">
    <location>
        <begin position="272"/>
        <end position="291"/>
    </location>
</feature>
<evidence type="ECO:0000313" key="2">
    <source>
        <dbReference type="EMBL" id="KAL3625131.1"/>
    </source>
</evidence>
<evidence type="ECO:0000313" key="3">
    <source>
        <dbReference type="Proteomes" id="UP001632038"/>
    </source>
</evidence>
<proteinExistence type="predicted"/>
<dbReference type="Proteomes" id="UP001632038">
    <property type="component" value="Unassembled WGS sequence"/>
</dbReference>
<gene>
    <name evidence="2" type="ORF">CASFOL_030585</name>
</gene>
<dbReference type="EMBL" id="JAVIJP010000052">
    <property type="protein sequence ID" value="KAL3625131.1"/>
    <property type="molecule type" value="Genomic_DNA"/>
</dbReference>
<comment type="caution">
    <text evidence="2">The sequence shown here is derived from an EMBL/GenBank/DDBJ whole genome shotgun (WGS) entry which is preliminary data.</text>
</comment>
<dbReference type="AlphaFoldDB" id="A0ABD3C5R5"/>
<sequence>MAPYPFLVRADERKLYSSLKRRDVEPPLVIDIPAWTDGTGEFKRRVDRMIENARLESWLGMRQKAYPKLMLEFYTSLRISGKGFHPEDDNRDLWDRHESPEELPFDHPLSYNQFTFWDEIKVPGVKKGKVYPFTCVKDNELYFIYRVITMCLLGKGEPTNITLPELELLHALRTGHNIRLWPLILLNLKRVAEVKKGKNSDLSHGVFITTLALHAGWEPTLAEDLEALDPVEMAFGQRQVRNPDRPESRGEWVDICKIIEYAPRPDQLEPFEQNDDEAHEPDEDDSDDDQPPTDTDGAGPSRPRKRPPRAEMNVPTDFWIDWEGWKIANTREHRVIHDEYQRHEGTINSTLQEVRRVNRTLDIHETRQLAILDGQTRLNARLDQFDAQNARILAGQVEQRLRDEENERKADARAQRMMEHFDRRFGPHFGEPDDPPPPLF</sequence>
<protein>
    <submittedName>
        <fullName evidence="2">Uncharacterized protein</fullName>
    </submittedName>
</protein>
<evidence type="ECO:0000256" key="1">
    <source>
        <dbReference type="SAM" id="MobiDB-lite"/>
    </source>
</evidence>
<name>A0ABD3C5R5_9LAMI</name>
<accession>A0ABD3C5R5</accession>
<reference evidence="3" key="1">
    <citation type="journal article" date="2024" name="IScience">
        <title>Strigolactones Initiate the Formation of Haustorium-like Structures in Castilleja.</title>
        <authorList>
            <person name="Buerger M."/>
            <person name="Peterson D."/>
            <person name="Chory J."/>
        </authorList>
    </citation>
    <scope>NUCLEOTIDE SEQUENCE [LARGE SCALE GENOMIC DNA]</scope>
</reference>
<keyword evidence="3" id="KW-1185">Reference proteome</keyword>
<feature type="region of interest" description="Disordered" evidence="1">
    <location>
        <begin position="264"/>
        <end position="311"/>
    </location>
</feature>